<reference evidence="1 2" key="1">
    <citation type="journal article" date="2019" name="Appl. Environ. Microbiol.">
        <title>Co-occurrence of broad and narrow host-range viruses infecting the toxic bloom-forming cyanobacterium Microcystis aeruginosa.</title>
        <authorList>
            <person name="Morimoto D."/>
            <person name="Tominaga K."/>
            <person name="Nishimura Y."/>
            <person name="Yoshida N."/>
            <person name="Kimura S."/>
            <person name="Sako Y."/>
            <person name="Yoshida T."/>
        </authorList>
    </citation>
    <scope>NUCLEOTIDE SEQUENCE [LARGE SCALE GENOMIC DNA]</scope>
    <source>
        <strain evidence="1 2">11-30S32</strain>
    </source>
</reference>
<accession>A0A510PDJ7</accession>
<gene>
    <name evidence="1" type="ORF">MAE30S32_04840</name>
</gene>
<name>A0A510PDJ7_MICAE</name>
<dbReference type="RefSeq" id="WP_186814280.1">
    <property type="nucleotide sequence ID" value="NZ_BHVU01000014.1"/>
</dbReference>
<protein>
    <submittedName>
        <fullName evidence="1">Uncharacterized protein</fullName>
    </submittedName>
</protein>
<dbReference type="EMBL" id="BHVU01000014">
    <property type="protein sequence ID" value="GCA91832.1"/>
    <property type="molecule type" value="Genomic_DNA"/>
</dbReference>
<evidence type="ECO:0000313" key="1">
    <source>
        <dbReference type="EMBL" id="GCA91832.1"/>
    </source>
</evidence>
<sequence length="48" mass="5070">MNEARIEAYLALIQALFQCENGLEPALLEANAELVDAGLVAVLTSSPP</sequence>
<dbReference type="Proteomes" id="UP000321223">
    <property type="component" value="Unassembled WGS sequence"/>
</dbReference>
<organism evidence="1 2">
    <name type="scientific">Microcystis aeruginosa 11-30S32</name>
    <dbReference type="NCBI Taxonomy" id="2358142"/>
    <lineage>
        <taxon>Bacteria</taxon>
        <taxon>Bacillati</taxon>
        <taxon>Cyanobacteriota</taxon>
        <taxon>Cyanophyceae</taxon>
        <taxon>Oscillatoriophycideae</taxon>
        <taxon>Chroococcales</taxon>
        <taxon>Microcystaceae</taxon>
        <taxon>Microcystis</taxon>
    </lineage>
</organism>
<proteinExistence type="predicted"/>
<dbReference type="AlphaFoldDB" id="A0A510PDJ7"/>
<comment type="caution">
    <text evidence="1">The sequence shown here is derived from an EMBL/GenBank/DDBJ whole genome shotgun (WGS) entry which is preliminary data.</text>
</comment>
<evidence type="ECO:0000313" key="2">
    <source>
        <dbReference type="Proteomes" id="UP000321223"/>
    </source>
</evidence>